<dbReference type="SFLD" id="SFLDG01070">
    <property type="entry name" value="PLP-dependent"/>
    <property type="match status" value="1"/>
</dbReference>
<dbReference type="RefSeq" id="WP_166031871.1">
    <property type="nucleotide sequence ID" value="NZ_CP048877.1"/>
</dbReference>
<dbReference type="SUPFAM" id="SSF102114">
    <property type="entry name" value="Radical SAM enzymes"/>
    <property type="match status" value="1"/>
</dbReference>
<reference evidence="10 11" key="1">
    <citation type="submission" date="2020-02" db="EMBL/GenBank/DDBJ databases">
        <title>Genome analysis of Thermosulfuriphilus ammonigenes ST65T, an anaerobic thermophilic chemolithoautotrophic bacterium isolated from a deep-sea hydrothermal vent.</title>
        <authorList>
            <person name="Slobodkina G."/>
            <person name="Allioux M."/>
            <person name="Merkel A."/>
            <person name="Alain K."/>
            <person name="Jebbar M."/>
            <person name="Slobodkin A."/>
        </authorList>
    </citation>
    <scope>NUCLEOTIDE SEQUENCE [LARGE SCALE GENOMIC DNA]</scope>
    <source>
        <strain evidence="10 11">ST65</strain>
    </source>
</reference>
<gene>
    <name evidence="10" type="ORF">G4V39_04930</name>
</gene>
<keyword evidence="5" id="KW-0949">S-adenosyl-L-methionine</keyword>
<dbReference type="NCBIfam" id="TIGR00238">
    <property type="entry name" value="KamA family radical SAM protein"/>
    <property type="match status" value="1"/>
</dbReference>
<evidence type="ECO:0000256" key="6">
    <source>
        <dbReference type="ARBA" id="ARBA00022723"/>
    </source>
</evidence>
<accession>A0A6G7PW61</accession>
<evidence type="ECO:0000313" key="10">
    <source>
        <dbReference type="EMBL" id="QIJ71653.1"/>
    </source>
</evidence>
<keyword evidence="4" id="KW-0004">4Fe-4S</keyword>
<comment type="cofactor">
    <cofactor evidence="1">
        <name>pyridoxal 5'-phosphate</name>
        <dbReference type="ChEBI" id="CHEBI:597326"/>
    </cofactor>
</comment>
<evidence type="ECO:0000256" key="9">
    <source>
        <dbReference type="ARBA" id="ARBA00023014"/>
    </source>
</evidence>
<name>A0A6G7PW61_9BACT</name>
<evidence type="ECO:0000256" key="5">
    <source>
        <dbReference type="ARBA" id="ARBA00022691"/>
    </source>
</evidence>
<sequence length="376" mass="42866">MLGNFITDIRDVEVFGPGVNLRGLEKVTDFFPFKATEYYLSLIDFNDPQDPLRRIILPDEEECQQWGRLDPSNESSYTVVPGLQHKYGSTALILFSNLCLGFCRYCFRKRLFLEGRQERVVDLDEAIRYIREHPEITNAILSGGDPLALSTARIEEALARLREIDHLQIIRVGTKCLSYNPARVINDRRLIEVISRYSGAGKKIYIMAHFDHAREITPEAERAVHMLLRAGAVVLNQTPIIRGVNDTPEALAGLFRRLSSIGVAPYYVFQCRPAVGNKPYAVPIEEAYHIFERARSLGSGLDKRARYVMSHALGKIEIVGLTEDQVFFKFHRAADNSDSARFMIYRRNPKAYWFDDYEEAVSEYPLSLVSGCYGPE</sequence>
<dbReference type="PROSITE" id="PS51918">
    <property type="entry name" value="RADICAL_SAM"/>
    <property type="match status" value="1"/>
</dbReference>
<organism evidence="10 11">
    <name type="scientific">Thermosulfuriphilus ammonigenes</name>
    <dbReference type="NCBI Taxonomy" id="1936021"/>
    <lineage>
        <taxon>Bacteria</taxon>
        <taxon>Pseudomonadati</taxon>
        <taxon>Thermodesulfobacteriota</taxon>
        <taxon>Thermodesulfobacteria</taxon>
        <taxon>Thermodesulfobacteriales</taxon>
        <taxon>Thermodesulfobacteriaceae</taxon>
        <taxon>Thermosulfuriphilus</taxon>
    </lineage>
</organism>
<evidence type="ECO:0000256" key="2">
    <source>
        <dbReference type="ARBA" id="ARBA00001966"/>
    </source>
</evidence>
<keyword evidence="7" id="KW-0663">Pyridoxal phosphate</keyword>
<dbReference type="InterPro" id="IPR003739">
    <property type="entry name" value="Lys_aminomutase/Glu_NH3_mut"/>
</dbReference>
<dbReference type="KEGG" id="tav:G4V39_04930"/>
<comment type="cofactor">
    <cofactor evidence="2">
        <name>[4Fe-4S] cluster</name>
        <dbReference type="ChEBI" id="CHEBI:49883"/>
    </cofactor>
</comment>
<comment type="similarity">
    <text evidence="3">Belongs to the radical SAM superfamily. KamA family.</text>
</comment>
<dbReference type="PANTHER" id="PTHR30538">
    <property type="entry name" value="LYSINE 2,3-AMINOMUTASE-RELATED"/>
    <property type="match status" value="1"/>
</dbReference>
<dbReference type="Gene3D" id="3.20.20.70">
    <property type="entry name" value="Aldolase class I"/>
    <property type="match status" value="1"/>
</dbReference>
<evidence type="ECO:0000256" key="1">
    <source>
        <dbReference type="ARBA" id="ARBA00001933"/>
    </source>
</evidence>
<dbReference type="EMBL" id="CP048877">
    <property type="protein sequence ID" value="QIJ71653.1"/>
    <property type="molecule type" value="Genomic_DNA"/>
</dbReference>
<dbReference type="AlphaFoldDB" id="A0A6G7PW61"/>
<evidence type="ECO:0000256" key="7">
    <source>
        <dbReference type="ARBA" id="ARBA00022898"/>
    </source>
</evidence>
<evidence type="ECO:0000256" key="3">
    <source>
        <dbReference type="ARBA" id="ARBA00008703"/>
    </source>
</evidence>
<keyword evidence="11" id="KW-1185">Reference proteome</keyword>
<evidence type="ECO:0000313" key="11">
    <source>
        <dbReference type="Proteomes" id="UP000502179"/>
    </source>
</evidence>
<dbReference type="PANTHER" id="PTHR30538:SF0">
    <property type="entry name" value="L-LYSINE 2,3-AMINOMUTASE AQ_1632-RELATED"/>
    <property type="match status" value="1"/>
</dbReference>
<dbReference type="GO" id="GO:0046872">
    <property type="term" value="F:metal ion binding"/>
    <property type="evidence" value="ECO:0007669"/>
    <property type="project" value="UniProtKB-KW"/>
</dbReference>
<proteinExistence type="inferred from homology"/>
<protein>
    <submittedName>
        <fullName evidence="10">KamA family radical SAM protein</fullName>
    </submittedName>
</protein>
<dbReference type="Proteomes" id="UP000502179">
    <property type="component" value="Chromosome"/>
</dbReference>
<evidence type="ECO:0000256" key="8">
    <source>
        <dbReference type="ARBA" id="ARBA00023004"/>
    </source>
</evidence>
<dbReference type="InterPro" id="IPR058240">
    <property type="entry name" value="rSAM_sf"/>
</dbReference>
<dbReference type="InterPro" id="IPR013785">
    <property type="entry name" value="Aldolase_TIM"/>
</dbReference>
<dbReference type="GO" id="GO:0051539">
    <property type="term" value="F:4 iron, 4 sulfur cluster binding"/>
    <property type="evidence" value="ECO:0007669"/>
    <property type="project" value="UniProtKB-KW"/>
</dbReference>
<dbReference type="SFLD" id="SFLDS00029">
    <property type="entry name" value="Radical_SAM"/>
    <property type="match status" value="1"/>
</dbReference>
<evidence type="ECO:0000256" key="4">
    <source>
        <dbReference type="ARBA" id="ARBA00022485"/>
    </source>
</evidence>
<keyword evidence="6" id="KW-0479">Metal-binding</keyword>
<keyword evidence="8" id="KW-0408">Iron</keyword>
<keyword evidence="9" id="KW-0411">Iron-sulfur</keyword>
<dbReference type="InterPro" id="IPR007197">
    <property type="entry name" value="rSAM"/>
</dbReference>
<dbReference type="Pfam" id="PF04055">
    <property type="entry name" value="Radical_SAM"/>
    <property type="match status" value="1"/>
</dbReference>
<dbReference type="GO" id="GO:0003824">
    <property type="term" value="F:catalytic activity"/>
    <property type="evidence" value="ECO:0007669"/>
    <property type="project" value="InterPro"/>
</dbReference>